<gene>
    <name evidence="2" type="ORF">GCM10009741_21380</name>
</gene>
<protein>
    <recommendedName>
        <fullName evidence="4">Subtilisin inhibitor-like</fullName>
    </recommendedName>
</protein>
<sequence>MRKATVVVSTVLLTATACGSGTPDASSTVAERFYQAIQAKDGGTACSLLAPKTAQEVEESGQASCDTAILDEDIPDGGTVTDLHQYGGQAQVRLRGDTAFLAEFDDGWKIVAAACTPQGEQPYDCKLKG</sequence>
<evidence type="ECO:0008006" key="4">
    <source>
        <dbReference type="Google" id="ProtNLM"/>
    </source>
</evidence>
<feature type="chain" id="PRO_5046215097" description="Subtilisin inhibitor-like" evidence="1">
    <location>
        <begin position="20"/>
        <end position="129"/>
    </location>
</feature>
<keyword evidence="1" id="KW-0732">Signal</keyword>
<dbReference type="Proteomes" id="UP001500363">
    <property type="component" value="Unassembled WGS sequence"/>
</dbReference>
<dbReference type="RefSeq" id="WP_344172559.1">
    <property type="nucleotide sequence ID" value="NZ_BAAANC010000001.1"/>
</dbReference>
<dbReference type="EMBL" id="BAAANC010000001">
    <property type="protein sequence ID" value="GAA1520419.1"/>
    <property type="molecule type" value="Genomic_DNA"/>
</dbReference>
<accession>A0ABN2AKQ3</accession>
<name>A0ABN2AKQ3_9ACTN</name>
<keyword evidence="3" id="KW-1185">Reference proteome</keyword>
<evidence type="ECO:0000256" key="1">
    <source>
        <dbReference type="SAM" id="SignalP"/>
    </source>
</evidence>
<reference evidence="2 3" key="1">
    <citation type="journal article" date="2019" name="Int. J. Syst. Evol. Microbiol.">
        <title>The Global Catalogue of Microorganisms (GCM) 10K type strain sequencing project: providing services to taxonomists for standard genome sequencing and annotation.</title>
        <authorList>
            <consortium name="The Broad Institute Genomics Platform"/>
            <consortium name="The Broad Institute Genome Sequencing Center for Infectious Disease"/>
            <person name="Wu L."/>
            <person name="Ma J."/>
        </authorList>
    </citation>
    <scope>NUCLEOTIDE SEQUENCE [LARGE SCALE GENOMIC DNA]</scope>
    <source>
        <strain evidence="2 3">JCM 14303</strain>
    </source>
</reference>
<comment type="caution">
    <text evidence="2">The sequence shown here is derived from an EMBL/GenBank/DDBJ whole genome shotgun (WGS) entry which is preliminary data.</text>
</comment>
<proteinExistence type="predicted"/>
<dbReference type="PROSITE" id="PS51257">
    <property type="entry name" value="PROKAR_LIPOPROTEIN"/>
    <property type="match status" value="1"/>
</dbReference>
<organism evidence="2 3">
    <name type="scientific">Kribbella lupini</name>
    <dbReference type="NCBI Taxonomy" id="291602"/>
    <lineage>
        <taxon>Bacteria</taxon>
        <taxon>Bacillati</taxon>
        <taxon>Actinomycetota</taxon>
        <taxon>Actinomycetes</taxon>
        <taxon>Propionibacteriales</taxon>
        <taxon>Kribbellaceae</taxon>
        <taxon>Kribbella</taxon>
    </lineage>
</organism>
<feature type="signal peptide" evidence="1">
    <location>
        <begin position="1"/>
        <end position="19"/>
    </location>
</feature>
<evidence type="ECO:0000313" key="2">
    <source>
        <dbReference type="EMBL" id="GAA1520419.1"/>
    </source>
</evidence>
<evidence type="ECO:0000313" key="3">
    <source>
        <dbReference type="Proteomes" id="UP001500363"/>
    </source>
</evidence>